<dbReference type="PANTHER" id="PTHR43390">
    <property type="entry name" value="SIGNAL PEPTIDASE I"/>
    <property type="match status" value="1"/>
</dbReference>
<organism evidence="9 10">
    <name type="scientific">Eikenella corrodens</name>
    <dbReference type="NCBI Taxonomy" id="539"/>
    <lineage>
        <taxon>Bacteria</taxon>
        <taxon>Pseudomonadati</taxon>
        <taxon>Pseudomonadota</taxon>
        <taxon>Betaproteobacteria</taxon>
        <taxon>Neisseriales</taxon>
        <taxon>Neisseriaceae</taxon>
        <taxon>Eikenella</taxon>
    </lineage>
</organism>
<keyword evidence="7" id="KW-1133">Transmembrane helix</keyword>
<dbReference type="EC" id="3.4.21.89" evidence="3 7"/>
<keyword evidence="7" id="KW-0645">Protease</keyword>
<dbReference type="PANTHER" id="PTHR43390:SF1">
    <property type="entry name" value="CHLOROPLAST PROCESSING PEPTIDASE"/>
    <property type="match status" value="1"/>
</dbReference>
<dbReference type="InterPro" id="IPR036286">
    <property type="entry name" value="LexA/Signal_pep-like_sf"/>
</dbReference>
<evidence type="ECO:0000256" key="6">
    <source>
        <dbReference type="PIRSR" id="PIRSR600223-1"/>
    </source>
</evidence>
<dbReference type="OrthoDB" id="9815782at2"/>
<sequence>MEQSNTILYAAIAALVAGIVLFAVSGKTRQENGEWSGGLQWGYLLMMVGSFGLLAKLMSLTAVLLLLVLFTGAVWLWARAARKQRRQLTDHAEAAEQDDNHFRDYMGSFFPLILVVFVLRTFVAEPFQIPSSSMRPGLVKGDFVLVNKFSYGIRVPVLNNVLIPVGQVQRGDVVVFNYPVEPDTNYIKRIVGLPGDVVEYRDKVLTVNSKTEQDNLVGGYQYPDDYKPERILEATRFSADWEGRHFEVLKNENAPTVSIPFLAESANNFAANGYQSGLRENCEYEADGSGFKCTVPEGKYFAMGDNRDSSADSRYWGFVDDKLIVGKAFFVWMNVGDTSRIGNTIR</sequence>
<keyword evidence="5 7" id="KW-0378">Hydrolase</keyword>
<keyword evidence="7" id="KW-0812">Transmembrane</keyword>
<name>A0A1A9RGG8_EIKCO</name>
<evidence type="ECO:0000256" key="7">
    <source>
        <dbReference type="RuleBase" id="RU362042"/>
    </source>
</evidence>
<evidence type="ECO:0000313" key="10">
    <source>
        <dbReference type="Proteomes" id="UP000077589"/>
    </source>
</evidence>
<dbReference type="AlphaFoldDB" id="A0A1A9RGG8"/>
<evidence type="ECO:0000256" key="1">
    <source>
        <dbReference type="ARBA" id="ARBA00000677"/>
    </source>
</evidence>
<feature type="transmembrane region" description="Helical" evidence="7">
    <location>
        <begin position="60"/>
        <end position="78"/>
    </location>
</feature>
<evidence type="ECO:0000256" key="5">
    <source>
        <dbReference type="ARBA" id="ARBA00022801"/>
    </source>
</evidence>
<comment type="subcellular location">
    <subcellularLocation>
        <location evidence="7">Membrane</location>
        <topology evidence="7">Single-pass type II membrane protein</topology>
    </subcellularLocation>
</comment>
<feature type="active site" evidence="6">
    <location>
        <position position="133"/>
    </location>
</feature>
<keyword evidence="7" id="KW-0472">Membrane</keyword>
<dbReference type="GO" id="GO:0004252">
    <property type="term" value="F:serine-type endopeptidase activity"/>
    <property type="evidence" value="ECO:0007669"/>
    <property type="project" value="InterPro"/>
</dbReference>
<evidence type="ECO:0000256" key="2">
    <source>
        <dbReference type="ARBA" id="ARBA00009370"/>
    </source>
</evidence>
<dbReference type="Gene3D" id="2.10.109.10">
    <property type="entry name" value="Umud Fragment, subunit A"/>
    <property type="match status" value="1"/>
</dbReference>
<dbReference type="CDD" id="cd06530">
    <property type="entry name" value="S26_SPase_I"/>
    <property type="match status" value="1"/>
</dbReference>
<feature type="active site" evidence="6">
    <location>
        <position position="188"/>
    </location>
</feature>
<dbReference type="GO" id="GO:0016020">
    <property type="term" value="C:membrane"/>
    <property type="evidence" value="ECO:0007669"/>
    <property type="project" value="UniProtKB-SubCell"/>
</dbReference>
<dbReference type="SUPFAM" id="SSF51306">
    <property type="entry name" value="LexA/Signal peptidase"/>
    <property type="match status" value="1"/>
</dbReference>
<dbReference type="PRINTS" id="PR00727">
    <property type="entry name" value="LEADERPTASE"/>
</dbReference>
<dbReference type="InterPro" id="IPR019757">
    <property type="entry name" value="Pept_S26A_signal_pept_1_Lys-AS"/>
</dbReference>
<dbReference type="NCBIfam" id="TIGR02227">
    <property type="entry name" value="sigpep_I_bact"/>
    <property type="match status" value="1"/>
</dbReference>
<comment type="caution">
    <text evidence="7">Lacks conserved residue(s) required for the propagation of feature annotation.</text>
</comment>
<evidence type="ECO:0000256" key="4">
    <source>
        <dbReference type="ARBA" id="ARBA00019232"/>
    </source>
</evidence>
<comment type="catalytic activity">
    <reaction evidence="1 7">
        <text>Cleavage of hydrophobic, N-terminal signal or leader sequences from secreted and periplasmic proteins.</text>
        <dbReference type="EC" id="3.4.21.89"/>
    </reaction>
</comment>
<evidence type="ECO:0000256" key="3">
    <source>
        <dbReference type="ARBA" id="ARBA00013208"/>
    </source>
</evidence>
<feature type="transmembrane region" description="Helical" evidence="7">
    <location>
        <begin position="105"/>
        <end position="123"/>
    </location>
</feature>
<dbReference type="STRING" id="539.A7P85_10835"/>
<protein>
    <recommendedName>
        <fullName evidence="4 7">Signal peptidase I</fullName>
        <ecNumber evidence="3 7">3.4.21.89</ecNumber>
    </recommendedName>
</protein>
<feature type="domain" description="Peptidase S26" evidence="8">
    <location>
        <begin position="104"/>
        <end position="333"/>
    </location>
</feature>
<dbReference type="RefSeq" id="WP_064086981.1">
    <property type="nucleotide sequence ID" value="NZ_CAUTFU010000012.1"/>
</dbReference>
<reference evidence="10" key="1">
    <citation type="submission" date="2016-05" db="EMBL/GenBank/DDBJ databases">
        <title>Draft genome of Corynebacterium afermentans subsp. afermentans LCDC 88199T.</title>
        <authorList>
            <person name="Bernier A.-M."/>
            <person name="Bernard K."/>
        </authorList>
    </citation>
    <scope>NUCLEOTIDE SEQUENCE [LARGE SCALE GENOMIC DNA]</scope>
    <source>
        <strain evidence="10">NML04-0072</strain>
    </source>
</reference>
<dbReference type="EMBL" id="LXSG01000035">
    <property type="protein sequence ID" value="OAM17710.1"/>
    <property type="molecule type" value="Genomic_DNA"/>
</dbReference>
<comment type="caution">
    <text evidence="9">The sequence shown here is derived from an EMBL/GenBank/DDBJ whole genome shotgun (WGS) entry which is preliminary data.</text>
</comment>
<dbReference type="Pfam" id="PF10502">
    <property type="entry name" value="Peptidase_S26"/>
    <property type="match status" value="1"/>
</dbReference>
<comment type="similarity">
    <text evidence="2 7">Belongs to the peptidase S26 family.</text>
</comment>
<evidence type="ECO:0000259" key="8">
    <source>
        <dbReference type="Pfam" id="PF10502"/>
    </source>
</evidence>
<feature type="transmembrane region" description="Helical" evidence="7">
    <location>
        <begin position="6"/>
        <end position="25"/>
    </location>
</feature>
<dbReference type="PROSITE" id="PS00760">
    <property type="entry name" value="SPASE_I_2"/>
    <property type="match status" value="1"/>
</dbReference>
<gene>
    <name evidence="9" type="ORF">A7P90_08315</name>
</gene>
<dbReference type="GO" id="GO:0006465">
    <property type="term" value="P:signal peptide processing"/>
    <property type="evidence" value="ECO:0007669"/>
    <property type="project" value="InterPro"/>
</dbReference>
<dbReference type="GO" id="GO:0009003">
    <property type="term" value="F:signal peptidase activity"/>
    <property type="evidence" value="ECO:0007669"/>
    <property type="project" value="UniProtKB-EC"/>
</dbReference>
<dbReference type="Proteomes" id="UP000077589">
    <property type="component" value="Unassembled WGS sequence"/>
</dbReference>
<proteinExistence type="inferred from homology"/>
<dbReference type="InterPro" id="IPR019533">
    <property type="entry name" value="Peptidase_S26"/>
</dbReference>
<evidence type="ECO:0000313" key="9">
    <source>
        <dbReference type="EMBL" id="OAM17710.1"/>
    </source>
</evidence>
<dbReference type="InterPro" id="IPR000223">
    <property type="entry name" value="Pept_S26A_signal_pept_1"/>
</dbReference>
<accession>A0A1A9RGG8</accession>